<dbReference type="OrthoDB" id="185373at2759"/>
<dbReference type="PANTHER" id="PTHR47926:SF422">
    <property type="entry name" value="PENTACOTRIPEPTIDE-REPEAT REGION OF PRORP DOMAIN-CONTAINING PROTEIN"/>
    <property type="match status" value="1"/>
</dbReference>
<evidence type="ECO:0000313" key="3">
    <source>
        <dbReference type="Proteomes" id="UP000504607"/>
    </source>
</evidence>
<accession>A0A6I9QXT5</accession>
<dbReference type="KEGG" id="egu:105041486"/>
<keyword evidence="3" id="KW-1185">Reference proteome</keyword>
<dbReference type="GeneID" id="105041486"/>
<evidence type="ECO:0000256" key="2">
    <source>
        <dbReference type="PROSITE-ProRule" id="PRU00708"/>
    </source>
</evidence>
<evidence type="ECO:0000256" key="1">
    <source>
        <dbReference type="ARBA" id="ARBA00022737"/>
    </source>
</evidence>
<proteinExistence type="predicted"/>
<dbReference type="Pfam" id="PF20431">
    <property type="entry name" value="E_motif"/>
    <property type="match status" value="1"/>
</dbReference>
<protein>
    <submittedName>
        <fullName evidence="4">Pentatricopeptide repeat-containing protein At3g16610</fullName>
    </submittedName>
</protein>
<gene>
    <name evidence="4" type="primary">LOC105041486</name>
</gene>
<dbReference type="Pfam" id="PF13041">
    <property type="entry name" value="PPR_2"/>
    <property type="match status" value="5"/>
</dbReference>
<dbReference type="PROSITE" id="PS51375">
    <property type="entry name" value="PPR"/>
    <property type="match status" value="5"/>
</dbReference>
<dbReference type="GO" id="GO:0003723">
    <property type="term" value="F:RNA binding"/>
    <property type="evidence" value="ECO:0007669"/>
    <property type="project" value="InterPro"/>
</dbReference>
<dbReference type="GO" id="GO:0009451">
    <property type="term" value="P:RNA modification"/>
    <property type="evidence" value="ECO:0007669"/>
    <property type="project" value="InterPro"/>
</dbReference>
<reference evidence="4" key="1">
    <citation type="submission" date="2025-08" db="UniProtKB">
        <authorList>
            <consortium name="RefSeq"/>
        </authorList>
    </citation>
    <scope>IDENTIFICATION</scope>
</reference>
<dbReference type="RefSeq" id="XP_010916776.1">
    <property type="nucleotide sequence ID" value="XM_010918474.3"/>
</dbReference>
<dbReference type="InterPro" id="IPR011990">
    <property type="entry name" value="TPR-like_helical_dom_sf"/>
</dbReference>
<feature type="repeat" description="PPR" evidence="2">
    <location>
        <begin position="189"/>
        <end position="223"/>
    </location>
</feature>
<name>A0A6I9QXT5_ELAGV</name>
<dbReference type="Proteomes" id="UP000504607">
    <property type="component" value="Chromosome 1"/>
</dbReference>
<dbReference type="PANTHER" id="PTHR47926">
    <property type="entry name" value="PENTATRICOPEPTIDE REPEAT-CONTAINING PROTEIN"/>
    <property type="match status" value="1"/>
</dbReference>
<dbReference type="InParanoid" id="A0A6I9QXT5"/>
<dbReference type="AlphaFoldDB" id="A0A6I9QXT5"/>
<feature type="repeat" description="PPR" evidence="2">
    <location>
        <begin position="88"/>
        <end position="122"/>
    </location>
</feature>
<evidence type="ECO:0000313" key="4">
    <source>
        <dbReference type="RefSeq" id="XP_010916776.1"/>
    </source>
</evidence>
<dbReference type="FunFam" id="1.25.40.10:FF:000031">
    <property type="entry name" value="Pentatricopeptide repeat-containing protein mitochondrial"/>
    <property type="match status" value="1"/>
</dbReference>
<feature type="repeat" description="PPR" evidence="2">
    <location>
        <begin position="492"/>
        <end position="526"/>
    </location>
</feature>
<feature type="repeat" description="PPR" evidence="2">
    <location>
        <begin position="360"/>
        <end position="394"/>
    </location>
</feature>
<dbReference type="FunFam" id="1.25.40.10:FF:000184">
    <property type="entry name" value="Pentatricopeptide repeat-containing protein, chloroplastic"/>
    <property type="match status" value="1"/>
</dbReference>
<dbReference type="FunFam" id="1.25.40.10:FF:000436">
    <property type="entry name" value="Pentatricopeptide repeat-containing protein At5g39350 family"/>
    <property type="match status" value="1"/>
</dbReference>
<dbReference type="NCBIfam" id="TIGR00756">
    <property type="entry name" value="PPR"/>
    <property type="match status" value="6"/>
</dbReference>
<dbReference type="InterPro" id="IPR002885">
    <property type="entry name" value="PPR_rpt"/>
</dbReference>
<dbReference type="FunFam" id="1.25.40.10:FF:000470">
    <property type="entry name" value="Pentatricopeptide repeat-containing protein At5g66520"/>
    <property type="match status" value="1"/>
</dbReference>
<dbReference type="InterPro" id="IPR046848">
    <property type="entry name" value="E_motif"/>
</dbReference>
<dbReference type="Gene3D" id="1.25.40.10">
    <property type="entry name" value="Tetratricopeptide repeat domain"/>
    <property type="match status" value="5"/>
</dbReference>
<feature type="repeat" description="PPR" evidence="2">
    <location>
        <begin position="290"/>
        <end position="324"/>
    </location>
</feature>
<sequence length="715" mass="79872">MRYLYFQSKSNLSTNKRWVAPHYQNIISLLRSCSKFEELIQIHAQMIRTRLIADTFFASRIIAFLTAPSPQSSMVYARRVFDQIHQPNLFLWNSMIRGYTNHDSPRHALSLYKLMLRRGSSPDCYTFAVVTRACAHLNSLETGETAHASVVKRGLESDMFVMTGFINLYAGCGEISIAREIFDEMPRRDVVSWTSMLSGYAQVNRLDEAFLLFNEMRLTGVEPNMVTSMSLFSACGQLRALDQGRWLHLRIAEAGMERDVDVANSIINMYAKCGSMLDAGRVFKRMSVKNSVSWNTLVGGLAQNGLYKEALTVFQEMACSEVKPDEITVVSALSACAQLGDLQQGKLLHAYIEDRMIACNVFVTNALINMYAKCGDLPKAEAIFREMPERDVFSWTAIISGFVQGSGCKKALSLFEEMQLTDVEPNEVTLVSVLSACSQLGALDQGRRIHSYIEEHNVRKDVCLGNALVDMYAKCGCIEIASQVFLRMPLRDTLSWNTMITGLATHGHGREAIDLFSQMQQIGDAKPDSVTLLAVLCACSHSCMVQEGIFYFSSMSSSYGIVPEVEHYGCIVDLLSRAGLIDEASDFIKNMPVAPNCVIWGSLLASCRVHHMMELGQKIAQHIIKIAPDDEGAHVLISNLYAEAGRWDDVRQVRALMGSRGIEKSPGYSSIEVNGVVHEFFVGHKLLHQYGMIYLVLDGLTHQMNQTVCELRYAL</sequence>
<organism evidence="3 4">
    <name type="scientific">Elaeis guineensis var. tenera</name>
    <name type="common">Oil palm</name>
    <dbReference type="NCBI Taxonomy" id="51953"/>
    <lineage>
        <taxon>Eukaryota</taxon>
        <taxon>Viridiplantae</taxon>
        <taxon>Streptophyta</taxon>
        <taxon>Embryophyta</taxon>
        <taxon>Tracheophyta</taxon>
        <taxon>Spermatophyta</taxon>
        <taxon>Magnoliopsida</taxon>
        <taxon>Liliopsida</taxon>
        <taxon>Arecaceae</taxon>
        <taxon>Arecoideae</taxon>
        <taxon>Cocoseae</taxon>
        <taxon>Elaeidinae</taxon>
        <taxon>Elaeis</taxon>
    </lineage>
</organism>
<dbReference type="Pfam" id="PF01535">
    <property type="entry name" value="PPR"/>
    <property type="match status" value="2"/>
</dbReference>
<keyword evidence="1" id="KW-0677">Repeat</keyword>
<dbReference type="InterPro" id="IPR046960">
    <property type="entry name" value="PPR_At4g14850-like_plant"/>
</dbReference>